<dbReference type="Pfam" id="PF00419">
    <property type="entry name" value="Fimbrial"/>
    <property type="match status" value="1"/>
</dbReference>
<feature type="chain" id="PRO_5047300181" evidence="5">
    <location>
        <begin position="22"/>
        <end position="366"/>
    </location>
</feature>
<dbReference type="RefSeq" id="WP_343192929.1">
    <property type="nucleotide sequence ID" value="NZ_JBCIVJ010000001.1"/>
</dbReference>
<keyword evidence="3 5" id="KW-0732">Signal</keyword>
<proteinExistence type="inferred from homology"/>
<name>A0ABU9UYI2_9ENTR</name>
<dbReference type="PANTHER" id="PTHR33420">
    <property type="entry name" value="FIMBRIAL SUBUNIT ELFA-RELATED"/>
    <property type="match status" value="1"/>
</dbReference>
<feature type="domain" description="Fimbrial-type adhesion" evidence="6">
    <location>
        <begin position="203"/>
        <end position="365"/>
    </location>
</feature>
<evidence type="ECO:0000256" key="4">
    <source>
        <dbReference type="ARBA" id="ARBA00023263"/>
    </source>
</evidence>
<evidence type="ECO:0000256" key="1">
    <source>
        <dbReference type="ARBA" id="ARBA00004561"/>
    </source>
</evidence>
<dbReference type="Gene3D" id="2.60.40.1090">
    <property type="entry name" value="Fimbrial-type adhesion domain"/>
    <property type="match status" value="1"/>
</dbReference>
<dbReference type="Pfam" id="PF22003">
    <property type="entry name" value="MrkDrd"/>
    <property type="match status" value="1"/>
</dbReference>
<evidence type="ECO:0000313" key="9">
    <source>
        <dbReference type="Proteomes" id="UP001411173"/>
    </source>
</evidence>
<comment type="subcellular location">
    <subcellularLocation>
        <location evidence="1">Fimbrium</location>
    </subcellularLocation>
</comment>
<feature type="signal peptide" evidence="5">
    <location>
        <begin position="1"/>
        <end position="21"/>
    </location>
</feature>
<dbReference type="EMBL" id="JBCIVJ010000001">
    <property type="protein sequence ID" value="MEN0577434.1"/>
    <property type="molecule type" value="Genomic_DNA"/>
</dbReference>
<dbReference type="InterPro" id="IPR036937">
    <property type="entry name" value="Adhesion_dom_fimbrial_sf"/>
</dbReference>
<reference evidence="8 9" key="1">
    <citation type="submission" date="2024-02" db="EMBL/GenBank/DDBJ databases">
        <title>Whole genome of MDR Enterobacteriaceae from southern Thailand.</title>
        <authorList>
            <person name="Surachat K."/>
        </authorList>
    </citation>
    <scope>NUCLEOTIDE SEQUENCE [LARGE SCALE GENOMIC DNA]</scope>
    <source>
        <strain evidence="8 9">PSU_29</strain>
    </source>
</reference>
<feature type="domain" description="MrkD-like receptor binding" evidence="7">
    <location>
        <begin position="44"/>
        <end position="150"/>
    </location>
</feature>
<evidence type="ECO:0000259" key="7">
    <source>
        <dbReference type="Pfam" id="PF22003"/>
    </source>
</evidence>
<dbReference type="InterPro" id="IPR000259">
    <property type="entry name" value="Adhesion_dom_fimbrial"/>
</dbReference>
<comment type="caution">
    <text evidence="8">The sequence shown here is derived from an EMBL/GenBank/DDBJ whole genome shotgun (WGS) entry which is preliminary data.</text>
</comment>
<dbReference type="SUPFAM" id="SSF49401">
    <property type="entry name" value="Bacterial adhesins"/>
    <property type="match status" value="1"/>
</dbReference>
<evidence type="ECO:0000259" key="6">
    <source>
        <dbReference type="Pfam" id="PF00419"/>
    </source>
</evidence>
<dbReference type="InterPro" id="IPR008966">
    <property type="entry name" value="Adhesion_dom_sf"/>
</dbReference>
<sequence>MRNYLLLCLLVLMAVSKPIYAAAWGTDCSYNTDQATITLPSNVNISIDPGAPVGQVLYRYTINRGPTSAIVCNTAGNYSRAVTYFYESGGDAVTLSGKRIYKTDVPGIGLIAWWAGKTFPYTKSVENYSNDKLNVYFTSITFDVELIKYDNIPDGTRVVNISALAIPNIAIGIKISNSSDTTRLPNGDVSLIRFSFASAAFNVLNATCDTPDVSVNLGNHHTNDANYREGGKFASPWTDASIRLINCPIFYGTGKTSTPGRTTNNIMTVTLMPGNATTSSQGIMPVDAGSNAATGVGIQLAYGTSASPQLVDFSSGKGSKNYTMSPVQGATYTIPLVARYMQTAPGISDIRAGKANGKVTYLINYY</sequence>
<protein>
    <submittedName>
        <fullName evidence="8">Fimbrial protein</fullName>
    </submittedName>
</protein>
<dbReference type="InterPro" id="IPR050263">
    <property type="entry name" value="Bact_Fimbrial_Adh_Pro"/>
</dbReference>
<evidence type="ECO:0000256" key="5">
    <source>
        <dbReference type="SAM" id="SignalP"/>
    </source>
</evidence>
<keyword evidence="4" id="KW-0281">Fimbrium</keyword>
<dbReference type="PANTHER" id="PTHR33420:SF3">
    <property type="entry name" value="FIMBRIAL SUBUNIT ELFA"/>
    <property type="match status" value="1"/>
</dbReference>
<dbReference type="InterPro" id="IPR054160">
    <property type="entry name" value="MrkD_recept-bd"/>
</dbReference>
<evidence type="ECO:0000256" key="2">
    <source>
        <dbReference type="ARBA" id="ARBA00006671"/>
    </source>
</evidence>
<accession>A0ABU9UYI2</accession>
<organism evidence="8 9">
    <name type="scientific">Phytobacter palmae</name>
    <dbReference type="NCBI Taxonomy" id="1855371"/>
    <lineage>
        <taxon>Bacteria</taxon>
        <taxon>Pseudomonadati</taxon>
        <taxon>Pseudomonadota</taxon>
        <taxon>Gammaproteobacteria</taxon>
        <taxon>Enterobacterales</taxon>
        <taxon>Enterobacteriaceae</taxon>
        <taxon>Phytobacter</taxon>
    </lineage>
</organism>
<keyword evidence="9" id="KW-1185">Reference proteome</keyword>
<dbReference type="Gene3D" id="2.60.40.3310">
    <property type="match status" value="1"/>
</dbReference>
<evidence type="ECO:0000256" key="3">
    <source>
        <dbReference type="ARBA" id="ARBA00022729"/>
    </source>
</evidence>
<comment type="similarity">
    <text evidence="2">Belongs to the fimbrial protein family.</text>
</comment>
<dbReference type="Proteomes" id="UP001411173">
    <property type="component" value="Unassembled WGS sequence"/>
</dbReference>
<evidence type="ECO:0000313" key="8">
    <source>
        <dbReference type="EMBL" id="MEN0577434.1"/>
    </source>
</evidence>
<gene>
    <name evidence="8" type="ORF">AAIG39_00210</name>
</gene>